<feature type="region of interest" description="Disordered" evidence="8">
    <location>
        <begin position="16"/>
        <end position="58"/>
    </location>
</feature>
<dbReference type="GO" id="GO:0030915">
    <property type="term" value="C:Smc5-Smc6 complex"/>
    <property type="evidence" value="ECO:0007669"/>
    <property type="project" value="UniProtKB-UniRule"/>
</dbReference>
<dbReference type="GO" id="GO:0005634">
    <property type="term" value="C:nucleus"/>
    <property type="evidence" value="ECO:0007669"/>
    <property type="project" value="UniProtKB-SubCell"/>
</dbReference>
<evidence type="ECO:0000313" key="11">
    <source>
        <dbReference type="Proteomes" id="UP000824469"/>
    </source>
</evidence>
<gene>
    <name evidence="10" type="ORF">KI387_014055</name>
</gene>
<comment type="similarity">
    <text evidence="2 7">Belongs to the NSE4 family.</text>
</comment>
<comment type="caution">
    <text evidence="10">The sequence shown here is derived from an EMBL/GenBank/DDBJ whole genome shotgun (WGS) entry which is preliminary data.</text>
</comment>
<comment type="function">
    <text evidence="7">Component of the SMC5-SMC6 complex, that promotes sister chromatid alignment after DNA damage and facilitates double-stranded DNA breaks (DSBs) repair via homologous recombination between sister chromatids.</text>
</comment>
<proteinExistence type="inferred from homology"/>
<feature type="non-terminal residue" evidence="10">
    <location>
        <position position="375"/>
    </location>
</feature>
<evidence type="ECO:0000313" key="10">
    <source>
        <dbReference type="EMBL" id="KAH9302472.1"/>
    </source>
</evidence>
<keyword evidence="5 7" id="KW-0234">DNA repair</keyword>
<dbReference type="OMA" id="RVCIRKK"/>
<dbReference type="InterPro" id="IPR027786">
    <property type="entry name" value="Nse4/EID"/>
</dbReference>
<evidence type="ECO:0000259" key="9">
    <source>
        <dbReference type="Pfam" id="PF08743"/>
    </source>
</evidence>
<name>A0AA38FHW9_TAXCH</name>
<organism evidence="10 11">
    <name type="scientific">Taxus chinensis</name>
    <name type="common">Chinese yew</name>
    <name type="synonym">Taxus wallichiana var. chinensis</name>
    <dbReference type="NCBI Taxonomy" id="29808"/>
    <lineage>
        <taxon>Eukaryota</taxon>
        <taxon>Viridiplantae</taxon>
        <taxon>Streptophyta</taxon>
        <taxon>Embryophyta</taxon>
        <taxon>Tracheophyta</taxon>
        <taxon>Spermatophyta</taxon>
        <taxon>Pinopsida</taxon>
        <taxon>Pinidae</taxon>
        <taxon>Conifers II</taxon>
        <taxon>Cupressales</taxon>
        <taxon>Taxaceae</taxon>
        <taxon>Taxus</taxon>
    </lineage>
</organism>
<feature type="non-terminal residue" evidence="10">
    <location>
        <position position="1"/>
    </location>
</feature>
<evidence type="ECO:0000256" key="3">
    <source>
        <dbReference type="ARBA" id="ARBA00022763"/>
    </source>
</evidence>
<keyword evidence="4 7" id="KW-0233">DNA recombination</keyword>
<keyword evidence="11" id="KW-1185">Reference proteome</keyword>
<feature type="domain" description="Non-structural maintenance of chromosome element 4 C-terminal" evidence="9">
    <location>
        <begin position="249"/>
        <end position="333"/>
    </location>
</feature>
<reference evidence="10 11" key="1">
    <citation type="journal article" date="2021" name="Nat. Plants">
        <title>The Taxus genome provides insights into paclitaxel biosynthesis.</title>
        <authorList>
            <person name="Xiong X."/>
            <person name="Gou J."/>
            <person name="Liao Q."/>
            <person name="Li Y."/>
            <person name="Zhou Q."/>
            <person name="Bi G."/>
            <person name="Li C."/>
            <person name="Du R."/>
            <person name="Wang X."/>
            <person name="Sun T."/>
            <person name="Guo L."/>
            <person name="Liang H."/>
            <person name="Lu P."/>
            <person name="Wu Y."/>
            <person name="Zhang Z."/>
            <person name="Ro D.K."/>
            <person name="Shang Y."/>
            <person name="Huang S."/>
            <person name="Yan J."/>
        </authorList>
    </citation>
    <scope>NUCLEOTIDE SEQUENCE [LARGE SCALE GENOMIC DNA]</scope>
    <source>
        <strain evidence="10">Ta-2019</strain>
    </source>
</reference>
<dbReference type="InterPro" id="IPR014854">
    <property type="entry name" value="Nse4_C"/>
</dbReference>
<keyword evidence="3 7" id="KW-0227">DNA damage</keyword>
<evidence type="ECO:0000256" key="2">
    <source>
        <dbReference type="ARBA" id="ARBA00008997"/>
    </source>
</evidence>
<protein>
    <recommendedName>
        <fullName evidence="7">Non-structural maintenance of chromosomes element 4</fullName>
    </recommendedName>
</protein>
<evidence type="ECO:0000256" key="4">
    <source>
        <dbReference type="ARBA" id="ARBA00023172"/>
    </source>
</evidence>
<dbReference type="GO" id="GO:0006281">
    <property type="term" value="P:DNA repair"/>
    <property type="evidence" value="ECO:0007669"/>
    <property type="project" value="UniProtKB-UniRule"/>
</dbReference>
<accession>A0AA38FHW9</accession>
<evidence type="ECO:0000256" key="7">
    <source>
        <dbReference type="RuleBase" id="RU365071"/>
    </source>
</evidence>
<evidence type="ECO:0000256" key="1">
    <source>
        <dbReference type="ARBA" id="ARBA00004123"/>
    </source>
</evidence>
<dbReference type="PANTHER" id="PTHR16140:SF0">
    <property type="entry name" value="NON-STRUCTURAL MAINTENANCE OF CHROMOSOMES ELEMENT 4"/>
    <property type="match status" value="1"/>
</dbReference>
<dbReference type="PANTHER" id="PTHR16140">
    <property type="entry name" value="NON-STRUCTURAL MAINTENANCE OF CHROMOSOMES ELEMENT 4"/>
    <property type="match status" value="1"/>
</dbReference>
<comment type="subunit">
    <text evidence="7">Component of the SMC5-SMC6 complex.</text>
</comment>
<comment type="subcellular location">
    <subcellularLocation>
        <location evidence="1 7">Nucleus</location>
    </subcellularLocation>
</comment>
<evidence type="ECO:0000256" key="8">
    <source>
        <dbReference type="SAM" id="MobiDB-lite"/>
    </source>
</evidence>
<evidence type="ECO:0000256" key="5">
    <source>
        <dbReference type="ARBA" id="ARBA00023204"/>
    </source>
</evidence>
<feature type="region of interest" description="Disordered" evidence="8">
    <location>
        <begin position="192"/>
        <end position="231"/>
    </location>
</feature>
<dbReference type="Proteomes" id="UP000824469">
    <property type="component" value="Unassembled WGS sequence"/>
</dbReference>
<dbReference type="EMBL" id="JAHRHJ020000009">
    <property type="protein sequence ID" value="KAH9302472.1"/>
    <property type="molecule type" value="Genomic_DNA"/>
</dbReference>
<evidence type="ECO:0000256" key="6">
    <source>
        <dbReference type="ARBA" id="ARBA00023242"/>
    </source>
</evidence>
<feature type="compositionally biased region" description="Basic residues" evidence="8">
    <location>
        <begin position="202"/>
        <end position="211"/>
    </location>
</feature>
<sequence>SIEGMSGRRGAWVKVKAEGTLNETGENPSRGGKVSQKDCNNASREGQNKMGCSDQNQSAVQRRMLRSHYHALKTSIAEQKEDILKTDSSEFDSIFNKVESLHNLVQKPREQVADAEALFDITATLFATVKRSQNSDGVTSADFISSILTNFSGQANGSQPLVGNDQLLISWGKLGCLASSVFQDASGISTMLGPMDSEPKQRKAIVSRKRTKPTEKTRPEAVKESEEDKSETDKNMATMFNILRKQKRVRLECLVLNRISFSQTVENIFALSFLVKDGRVELSLDENRNHFVEPKNAPTSKEIQTGEAAYSQFVFRFDFRDWKLMIDAVESGMELMPHRTISDMAASPENAAETPIRKLSRNRGRVVVGTEDADD</sequence>
<dbReference type="AlphaFoldDB" id="A0AA38FHW9"/>
<dbReference type="Pfam" id="PF08743">
    <property type="entry name" value="Nse4_C"/>
    <property type="match status" value="1"/>
</dbReference>
<dbReference type="GO" id="GO:0006310">
    <property type="term" value="P:DNA recombination"/>
    <property type="evidence" value="ECO:0007669"/>
    <property type="project" value="UniProtKB-UniRule"/>
</dbReference>
<keyword evidence="6 7" id="KW-0539">Nucleus</keyword>
<feature type="compositionally biased region" description="Basic and acidic residues" evidence="8">
    <location>
        <begin position="212"/>
        <end position="231"/>
    </location>
</feature>